<feature type="region of interest" description="Disordered" evidence="14">
    <location>
        <begin position="27"/>
        <end position="50"/>
    </location>
</feature>
<keyword evidence="10" id="KW-0326">Glycosidase</keyword>
<feature type="region of interest" description="Disordered" evidence="14">
    <location>
        <begin position="305"/>
        <end position="344"/>
    </location>
</feature>
<keyword evidence="4" id="KW-0227">DNA damage</keyword>
<dbReference type="CDD" id="cd00056">
    <property type="entry name" value="ENDO3c"/>
    <property type="match status" value="1"/>
</dbReference>
<keyword evidence="5" id="KW-0378">Hydrolase</keyword>
<evidence type="ECO:0000256" key="4">
    <source>
        <dbReference type="ARBA" id="ARBA00022763"/>
    </source>
</evidence>
<evidence type="ECO:0000256" key="10">
    <source>
        <dbReference type="ARBA" id="ARBA00023295"/>
    </source>
</evidence>
<evidence type="ECO:0000256" key="1">
    <source>
        <dbReference type="ARBA" id="ARBA00004123"/>
    </source>
</evidence>
<dbReference type="Gene3D" id="1.10.1670.10">
    <property type="entry name" value="Helix-hairpin-Helix base-excision DNA repair enzymes (C-terminal)"/>
    <property type="match status" value="1"/>
</dbReference>
<dbReference type="GO" id="GO:0034039">
    <property type="term" value="F:8-oxo-7,8-dihydroguanine DNA N-glycosylase activity"/>
    <property type="evidence" value="ECO:0007669"/>
    <property type="project" value="TreeGrafter"/>
</dbReference>
<comment type="similarity">
    <text evidence="2">Belongs to the type-1 OGG1 family.</text>
</comment>
<comment type="catalytic activity">
    <reaction evidence="12">
        <text>2'-deoxyribonucleotide-(2'-deoxyribose 5'-phosphate)-2'-deoxyribonucleotide-DNA = a 3'-end 2'-deoxyribonucleotide-(2,3-dehydro-2,3-deoxyribose 5'-phosphate)-DNA + a 5'-end 5'-phospho-2'-deoxyribonucleoside-DNA + H(+)</text>
        <dbReference type="Rhea" id="RHEA:66592"/>
        <dbReference type="Rhea" id="RHEA-COMP:13180"/>
        <dbReference type="Rhea" id="RHEA-COMP:16897"/>
        <dbReference type="Rhea" id="RHEA-COMP:17067"/>
        <dbReference type="ChEBI" id="CHEBI:15378"/>
        <dbReference type="ChEBI" id="CHEBI:136412"/>
        <dbReference type="ChEBI" id="CHEBI:157695"/>
        <dbReference type="ChEBI" id="CHEBI:167181"/>
        <dbReference type="EC" id="4.2.99.18"/>
    </reaction>
</comment>
<dbReference type="InterPro" id="IPR012904">
    <property type="entry name" value="OGG_N"/>
</dbReference>
<evidence type="ECO:0000256" key="5">
    <source>
        <dbReference type="ARBA" id="ARBA00022801"/>
    </source>
</evidence>
<dbReference type="InterPro" id="IPR003265">
    <property type="entry name" value="HhH-GPD_domain"/>
</dbReference>
<dbReference type="RefSeq" id="XP_018734616.1">
    <property type="nucleotide sequence ID" value="XM_018880798.1"/>
</dbReference>
<evidence type="ECO:0000313" key="17">
    <source>
        <dbReference type="Proteomes" id="UP000189580"/>
    </source>
</evidence>
<evidence type="ECO:0000256" key="7">
    <source>
        <dbReference type="ARBA" id="ARBA00023239"/>
    </source>
</evidence>
<dbReference type="InterPro" id="IPR052054">
    <property type="entry name" value="Oxidative_DNA_repair_enzyme"/>
</dbReference>
<evidence type="ECO:0000256" key="14">
    <source>
        <dbReference type="SAM" id="MobiDB-lite"/>
    </source>
</evidence>
<organism evidence="16 17">
    <name type="scientific">Sugiyamaella lignohabitans</name>
    <dbReference type="NCBI Taxonomy" id="796027"/>
    <lineage>
        <taxon>Eukaryota</taxon>
        <taxon>Fungi</taxon>
        <taxon>Dikarya</taxon>
        <taxon>Ascomycota</taxon>
        <taxon>Saccharomycotina</taxon>
        <taxon>Dipodascomycetes</taxon>
        <taxon>Dipodascales</taxon>
        <taxon>Trichomonascaceae</taxon>
        <taxon>Sugiyamaella</taxon>
    </lineage>
</organism>
<dbReference type="Gene3D" id="1.10.340.30">
    <property type="entry name" value="Hypothetical protein, domain 2"/>
    <property type="match status" value="1"/>
</dbReference>
<dbReference type="Pfam" id="PF00730">
    <property type="entry name" value="HhH-GPD"/>
    <property type="match status" value="1"/>
</dbReference>
<dbReference type="GO" id="GO:0003684">
    <property type="term" value="F:damaged DNA binding"/>
    <property type="evidence" value="ECO:0007669"/>
    <property type="project" value="InterPro"/>
</dbReference>
<dbReference type="FunFam" id="1.10.340.30:FF:000006">
    <property type="entry name" value="N-glycosylase/DNA lyase isoform X2"/>
    <property type="match status" value="1"/>
</dbReference>
<evidence type="ECO:0000256" key="6">
    <source>
        <dbReference type="ARBA" id="ARBA00023204"/>
    </source>
</evidence>
<proteinExistence type="inferred from homology"/>
<dbReference type="SUPFAM" id="SSF48150">
    <property type="entry name" value="DNA-glycosylase"/>
    <property type="match status" value="1"/>
</dbReference>
<dbReference type="EMBL" id="CP014501">
    <property type="protein sequence ID" value="ANB12139.1"/>
    <property type="molecule type" value="Genomic_DNA"/>
</dbReference>
<dbReference type="GO" id="GO:0005634">
    <property type="term" value="C:nucleus"/>
    <property type="evidence" value="ECO:0007669"/>
    <property type="project" value="UniProtKB-SubCell"/>
</dbReference>
<dbReference type="Pfam" id="PF07934">
    <property type="entry name" value="OGG_N"/>
    <property type="match status" value="1"/>
</dbReference>
<dbReference type="FunFam" id="1.10.1670.10:FF:000005">
    <property type="entry name" value="N-glycosylase/DNA lyase OGG1"/>
    <property type="match status" value="1"/>
</dbReference>
<keyword evidence="6" id="KW-0234">DNA repair</keyword>
<dbReference type="OrthoDB" id="238681at2759"/>
<dbReference type="GO" id="GO:0006289">
    <property type="term" value="P:nucleotide-excision repair"/>
    <property type="evidence" value="ECO:0007669"/>
    <property type="project" value="InterPro"/>
</dbReference>
<keyword evidence="9" id="KW-0511">Multifunctional enzyme</keyword>
<evidence type="ECO:0000256" key="3">
    <source>
        <dbReference type="ARBA" id="ARBA00012720"/>
    </source>
</evidence>
<dbReference type="KEGG" id="slb:AWJ20_377"/>
<dbReference type="InterPro" id="IPR011257">
    <property type="entry name" value="DNA_glycosylase"/>
</dbReference>
<evidence type="ECO:0000256" key="13">
    <source>
        <dbReference type="ARBA" id="ARBA00073127"/>
    </source>
</evidence>
<evidence type="ECO:0000256" key="11">
    <source>
        <dbReference type="ARBA" id="ARBA00025652"/>
    </source>
</evidence>
<dbReference type="EC" id="4.2.99.18" evidence="3"/>
<evidence type="ECO:0000256" key="8">
    <source>
        <dbReference type="ARBA" id="ARBA00023242"/>
    </source>
</evidence>
<feature type="compositionally biased region" description="Basic and acidic residues" evidence="14">
    <location>
        <begin position="319"/>
        <end position="334"/>
    </location>
</feature>
<feature type="compositionally biased region" description="Low complexity" evidence="14">
    <location>
        <begin position="33"/>
        <end position="50"/>
    </location>
</feature>
<dbReference type="InterPro" id="IPR023170">
    <property type="entry name" value="HhH_base_excis_C"/>
</dbReference>
<gene>
    <name evidence="16" type="primary">OGG1</name>
    <name evidence="16" type="ORF">AWJ20_377</name>
</gene>
<evidence type="ECO:0000256" key="12">
    <source>
        <dbReference type="ARBA" id="ARBA00044632"/>
    </source>
</evidence>
<comment type="function">
    <text evidence="11">DNA repair enzyme that incises DNA at 8-oxoG residues. Excises 7,8-dihydro-8-oxoguanine and 2,6-diamino-4-hydroxy-5-N-methylformamidopyrimidine (FAPY) from damaged DNA. Has a beta-lyase activity that nicks DNA 3' to the lesion.</text>
</comment>
<reference evidence="16 17" key="1">
    <citation type="submission" date="2016-02" db="EMBL/GenBank/DDBJ databases">
        <title>Complete genome sequence and transcriptome regulation of the pentose utilising yeast Sugiyamaella lignohabitans.</title>
        <authorList>
            <person name="Bellasio M."/>
            <person name="Peymann A."/>
            <person name="Valli M."/>
            <person name="Sipitzky M."/>
            <person name="Graf A."/>
            <person name="Sauer M."/>
            <person name="Marx H."/>
            <person name="Mattanovich D."/>
        </authorList>
    </citation>
    <scope>NUCLEOTIDE SEQUENCE [LARGE SCALE GENOMIC DNA]</scope>
    <source>
        <strain evidence="16 17">CBS 10342</strain>
    </source>
</reference>
<dbReference type="SMART" id="SM00478">
    <property type="entry name" value="ENDO3c"/>
    <property type="match status" value="1"/>
</dbReference>
<evidence type="ECO:0000256" key="2">
    <source>
        <dbReference type="ARBA" id="ARBA00010679"/>
    </source>
</evidence>
<evidence type="ECO:0000259" key="15">
    <source>
        <dbReference type="SMART" id="SM00478"/>
    </source>
</evidence>
<sequence length="359" mass="40376">MAYKGRVIFLRQEQDKLYYSSLFPKGKTEPELDSSTGKSSTTKSTTTAASTATDTSPELFSSATSTLALINDYFNLDVKLSSLYSDWAKCDSHFSKKSGEFPGIRILRQDPWENVCSFICSTNNNIKRISQMVDNLCIHFGDYIATHEGVAYYDFPKPHQLNDPSVEAKLRSLGFGYRAKYIYKTAVMVSTPTDSSSDGLPALFNLRNLSYEEAHEELLKFSGVGPKVADCVCLMSLDKHDCVPVDTHVWQIAQRDYKYGRKYKTLNKVAYDDIRIFFRDLWGPYAGWAHSVLFTADLRDLNNGVNTTTTPTPPPAEGKPVKQEHKILTDDQPHPKRLKTTSPNILKRGRPAVVKVEAN</sequence>
<keyword evidence="8" id="KW-0539">Nucleus</keyword>
<dbReference type="GeneID" id="30035827"/>
<dbReference type="SUPFAM" id="SSF55945">
    <property type="entry name" value="TATA-box binding protein-like"/>
    <property type="match status" value="1"/>
</dbReference>
<keyword evidence="7" id="KW-0456">Lyase</keyword>
<dbReference type="Proteomes" id="UP000189580">
    <property type="component" value="Chromosome a"/>
</dbReference>
<dbReference type="PANTHER" id="PTHR10242:SF2">
    <property type="entry name" value="N-GLYCOSYLASE_DNA LYASE"/>
    <property type="match status" value="1"/>
</dbReference>
<dbReference type="PANTHER" id="PTHR10242">
    <property type="entry name" value="8-OXOGUANINE DNA GLYCOSYLASE"/>
    <property type="match status" value="1"/>
</dbReference>
<protein>
    <recommendedName>
        <fullName evidence="13">N-glycosylase/DNA lyase</fullName>
        <ecNumber evidence="3">4.2.99.18</ecNumber>
    </recommendedName>
</protein>
<evidence type="ECO:0000256" key="9">
    <source>
        <dbReference type="ARBA" id="ARBA00023268"/>
    </source>
</evidence>
<dbReference type="GO" id="GO:0140078">
    <property type="term" value="F:class I DNA-(apurinic or apyrimidinic site) endonuclease activity"/>
    <property type="evidence" value="ECO:0007669"/>
    <property type="project" value="UniProtKB-EC"/>
</dbReference>
<name>A0A167CV09_9ASCO</name>
<accession>A0A167CV09</accession>
<evidence type="ECO:0000313" key="16">
    <source>
        <dbReference type="EMBL" id="ANB12139.1"/>
    </source>
</evidence>
<comment type="subcellular location">
    <subcellularLocation>
        <location evidence="1">Nucleus</location>
    </subcellularLocation>
</comment>
<feature type="domain" description="HhH-GPD" evidence="15">
    <location>
        <begin position="120"/>
        <end position="298"/>
    </location>
</feature>
<keyword evidence="17" id="KW-1185">Reference proteome</keyword>
<dbReference type="GO" id="GO:0006285">
    <property type="term" value="P:base-excision repair, AP site formation"/>
    <property type="evidence" value="ECO:0007669"/>
    <property type="project" value="TreeGrafter"/>
</dbReference>
<dbReference type="AlphaFoldDB" id="A0A167CV09"/>